<dbReference type="EMBL" id="CAUJNA010000535">
    <property type="protein sequence ID" value="CAJ1378349.1"/>
    <property type="molecule type" value="Genomic_DNA"/>
</dbReference>
<evidence type="ECO:0000256" key="3">
    <source>
        <dbReference type="ARBA" id="ARBA00022679"/>
    </source>
</evidence>
<keyword evidence="3 4" id="KW-0808">Transferase</keyword>
<gene>
    <name evidence="7" type="ORF">EVOR1521_LOCUS6915</name>
</gene>
<dbReference type="AlphaFoldDB" id="A0AA36HZU2"/>
<dbReference type="GO" id="GO:0004315">
    <property type="term" value="F:3-oxoacyl-[acyl-carrier-protein] synthase activity"/>
    <property type="evidence" value="ECO:0007669"/>
    <property type="project" value="InterPro"/>
</dbReference>
<dbReference type="InterPro" id="IPR016039">
    <property type="entry name" value="Thiolase-like"/>
</dbReference>
<evidence type="ECO:0000256" key="4">
    <source>
        <dbReference type="RuleBase" id="RU003694"/>
    </source>
</evidence>
<dbReference type="InterPro" id="IPR018201">
    <property type="entry name" value="Ketoacyl_synth_AS"/>
</dbReference>
<dbReference type="InterPro" id="IPR020841">
    <property type="entry name" value="PKS_Beta-ketoAc_synthase_dom"/>
</dbReference>
<dbReference type="CDD" id="cd00833">
    <property type="entry name" value="PKS"/>
    <property type="match status" value="1"/>
</dbReference>
<comment type="caution">
    <text evidence="7">The sequence shown here is derived from an EMBL/GenBank/DDBJ whole genome shotgun (WGS) entry which is preliminary data.</text>
</comment>
<dbReference type="InterPro" id="IPR014031">
    <property type="entry name" value="Ketoacyl_synth_C"/>
</dbReference>
<protein>
    <recommendedName>
        <fullName evidence="6">Ketosynthase family 3 (KS3) domain-containing protein</fullName>
    </recommendedName>
</protein>
<evidence type="ECO:0000259" key="6">
    <source>
        <dbReference type="PROSITE" id="PS52004"/>
    </source>
</evidence>
<comment type="similarity">
    <text evidence="4">Belongs to the thiolase-like superfamily. Beta-ketoacyl-ACP synthases family.</text>
</comment>
<accession>A0AA36HZU2</accession>
<dbReference type="PROSITE" id="PS52004">
    <property type="entry name" value="KS3_2"/>
    <property type="match status" value="1"/>
</dbReference>
<feature type="compositionally biased region" description="Polar residues" evidence="5">
    <location>
        <begin position="243"/>
        <end position="255"/>
    </location>
</feature>
<dbReference type="Pfam" id="PF00109">
    <property type="entry name" value="ketoacyl-synt"/>
    <property type="match status" value="1"/>
</dbReference>
<dbReference type="PROSITE" id="PS00606">
    <property type="entry name" value="KS3_1"/>
    <property type="match status" value="1"/>
</dbReference>
<feature type="domain" description="Ketosynthase family 3 (KS3)" evidence="6">
    <location>
        <begin position="1"/>
        <end position="371"/>
    </location>
</feature>
<dbReference type="Pfam" id="PF02801">
    <property type="entry name" value="Ketoacyl-synt_C"/>
    <property type="match status" value="1"/>
</dbReference>
<reference evidence="7" key="1">
    <citation type="submission" date="2023-08" db="EMBL/GenBank/DDBJ databases">
        <authorList>
            <person name="Chen Y."/>
            <person name="Shah S."/>
            <person name="Dougan E. K."/>
            <person name="Thang M."/>
            <person name="Chan C."/>
        </authorList>
    </citation>
    <scope>NUCLEOTIDE SEQUENCE</scope>
</reference>
<dbReference type="SMART" id="SM00825">
    <property type="entry name" value="PKS_KS"/>
    <property type="match status" value="1"/>
</dbReference>
<evidence type="ECO:0000256" key="5">
    <source>
        <dbReference type="SAM" id="MobiDB-lite"/>
    </source>
</evidence>
<dbReference type="GO" id="GO:0006633">
    <property type="term" value="P:fatty acid biosynthetic process"/>
    <property type="evidence" value="ECO:0007669"/>
    <property type="project" value="InterPro"/>
</dbReference>
<organism evidence="7 8">
    <name type="scientific">Effrenium voratum</name>
    <dbReference type="NCBI Taxonomy" id="2562239"/>
    <lineage>
        <taxon>Eukaryota</taxon>
        <taxon>Sar</taxon>
        <taxon>Alveolata</taxon>
        <taxon>Dinophyceae</taxon>
        <taxon>Suessiales</taxon>
        <taxon>Symbiodiniaceae</taxon>
        <taxon>Effrenium</taxon>
    </lineage>
</organism>
<evidence type="ECO:0000313" key="7">
    <source>
        <dbReference type="EMBL" id="CAJ1378349.1"/>
    </source>
</evidence>
<evidence type="ECO:0000256" key="2">
    <source>
        <dbReference type="ARBA" id="ARBA00022553"/>
    </source>
</evidence>
<sequence length="371" mass="38897">MATTPQEAWAEIFQAQLDAVVEVPLQRFDVNDYYEADGSGFLTYARHGSFVAKVELFDGRFFGISSNEAAAIDPQQRHGLEVSYAACHGASRTKQDLTKTSTGVFVGQCANDWAKSSNRRAGTFMGPGTHASIAANRISFCLGLEGVSMTVDTACSSTLVALDLALQHLELGHLETALCSGSQLNLIVEPFVAFCNGRLLSTSGRCRTFDASADGFARGEGFGSFFLTKAPSAEYGMGPAGSKANQDGRSSSLTAPNGPAQQRAILGALKAAGVAAAEISAVECHGTGTALGDPIEVGALKGTLDDSAPQLMAGKTNVGHLEGAAGALGLVKCMMVLQHNEAPPNVHFAELNPHIDLKETSWRKCPRARSA</sequence>
<evidence type="ECO:0000256" key="1">
    <source>
        <dbReference type="ARBA" id="ARBA00022450"/>
    </source>
</evidence>
<feature type="region of interest" description="Disordered" evidence="5">
    <location>
        <begin position="237"/>
        <end position="257"/>
    </location>
</feature>
<dbReference type="PANTHER" id="PTHR43775:SF37">
    <property type="entry name" value="SI:DKEY-61P9.11"/>
    <property type="match status" value="1"/>
</dbReference>
<dbReference type="Proteomes" id="UP001178507">
    <property type="component" value="Unassembled WGS sequence"/>
</dbReference>
<dbReference type="InterPro" id="IPR014030">
    <property type="entry name" value="Ketoacyl_synth_N"/>
</dbReference>
<dbReference type="InterPro" id="IPR050091">
    <property type="entry name" value="PKS_NRPS_Biosynth_Enz"/>
</dbReference>
<keyword evidence="1" id="KW-0596">Phosphopantetheine</keyword>
<dbReference type="Gene3D" id="3.40.47.10">
    <property type="match status" value="1"/>
</dbReference>
<proteinExistence type="inferred from homology"/>
<dbReference type="PANTHER" id="PTHR43775">
    <property type="entry name" value="FATTY ACID SYNTHASE"/>
    <property type="match status" value="1"/>
</dbReference>
<keyword evidence="2" id="KW-0597">Phosphoprotein</keyword>
<dbReference type="SUPFAM" id="SSF53901">
    <property type="entry name" value="Thiolase-like"/>
    <property type="match status" value="1"/>
</dbReference>
<dbReference type="GO" id="GO:0004312">
    <property type="term" value="F:fatty acid synthase activity"/>
    <property type="evidence" value="ECO:0007669"/>
    <property type="project" value="TreeGrafter"/>
</dbReference>
<keyword evidence="8" id="KW-1185">Reference proteome</keyword>
<name>A0AA36HZU2_9DINO</name>
<evidence type="ECO:0000313" key="8">
    <source>
        <dbReference type="Proteomes" id="UP001178507"/>
    </source>
</evidence>